<name>V4AST9_LOTGI</name>
<sequence length="165" mass="17328">MQILEIATAGVIAGGIGLVVGWFLKTKYGTKLVVANNGDLSEPVIATDGEFKMVLVVRNDLKMGKGKAAAQCAHAAVGCCENALQTHQEALSYWRHHGQPKVVVKVEDGPTLMALYKKAMNSGLPCCVISDAGRTQIPSGSKTVLGVGPGPACLVDEITGHLKLY</sequence>
<dbReference type="InterPro" id="IPR023476">
    <property type="entry name" value="Pep_tRNA_hydro_II_dom_sf"/>
</dbReference>
<keyword evidence="5" id="KW-0812">Transmembrane</keyword>
<evidence type="ECO:0000256" key="5">
    <source>
        <dbReference type="SAM" id="Phobius"/>
    </source>
</evidence>
<dbReference type="FunFam" id="3.40.1490.10:FF:000001">
    <property type="entry name" value="Peptidyl-tRNA hydrolase 2"/>
    <property type="match status" value="1"/>
</dbReference>
<dbReference type="GeneID" id="20235478"/>
<dbReference type="OMA" id="GHAAVEC"/>
<dbReference type="CDD" id="cd02430">
    <property type="entry name" value="PTH2"/>
    <property type="match status" value="1"/>
</dbReference>
<evidence type="ECO:0000313" key="7">
    <source>
        <dbReference type="Proteomes" id="UP000030746"/>
    </source>
</evidence>
<dbReference type="InterPro" id="IPR002833">
    <property type="entry name" value="PTH2"/>
</dbReference>
<comment type="similarity">
    <text evidence="3">Belongs to the PTH2 family.</text>
</comment>
<keyword evidence="7" id="KW-1185">Reference proteome</keyword>
<keyword evidence="5" id="KW-1133">Transmembrane helix</keyword>
<dbReference type="GO" id="GO:0004045">
    <property type="term" value="F:peptidyl-tRNA hydrolase activity"/>
    <property type="evidence" value="ECO:0007669"/>
    <property type="project" value="UniProtKB-EC"/>
</dbReference>
<evidence type="ECO:0000256" key="4">
    <source>
        <dbReference type="ARBA" id="ARBA00048707"/>
    </source>
</evidence>
<dbReference type="Gene3D" id="3.40.1490.10">
    <property type="entry name" value="Bit1"/>
    <property type="match status" value="1"/>
</dbReference>
<dbReference type="EC" id="3.1.1.29" evidence="1"/>
<dbReference type="STRING" id="225164.V4AST9"/>
<dbReference type="CTD" id="20235478"/>
<reference evidence="6 7" key="1">
    <citation type="journal article" date="2013" name="Nature">
        <title>Insights into bilaterian evolution from three spiralian genomes.</title>
        <authorList>
            <person name="Simakov O."/>
            <person name="Marletaz F."/>
            <person name="Cho S.J."/>
            <person name="Edsinger-Gonzales E."/>
            <person name="Havlak P."/>
            <person name="Hellsten U."/>
            <person name="Kuo D.H."/>
            <person name="Larsson T."/>
            <person name="Lv J."/>
            <person name="Arendt D."/>
            <person name="Savage R."/>
            <person name="Osoegawa K."/>
            <person name="de Jong P."/>
            <person name="Grimwood J."/>
            <person name="Chapman J.A."/>
            <person name="Shapiro H."/>
            <person name="Aerts A."/>
            <person name="Otillar R.P."/>
            <person name="Terry A.Y."/>
            <person name="Boore J.L."/>
            <person name="Grigoriev I.V."/>
            <person name="Lindberg D.R."/>
            <person name="Seaver E.C."/>
            <person name="Weisblat D.A."/>
            <person name="Putnam N.H."/>
            <person name="Rokhsar D.S."/>
        </authorList>
    </citation>
    <scope>NUCLEOTIDE SEQUENCE [LARGE SCALE GENOMIC DNA]</scope>
</reference>
<dbReference type="GO" id="GO:0005829">
    <property type="term" value="C:cytosol"/>
    <property type="evidence" value="ECO:0007669"/>
    <property type="project" value="TreeGrafter"/>
</dbReference>
<keyword evidence="2" id="KW-0378">Hydrolase</keyword>
<dbReference type="RefSeq" id="XP_009051760.1">
    <property type="nucleotide sequence ID" value="XM_009053512.1"/>
</dbReference>
<dbReference type="EMBL" id="KB201304">
    <property type="protein sequence ID" value="ESO97920.1"/>
    <property type="molecule type" value="Genomic_DNA"/>
</dbReference>
<keyword evidence="5" id="KW-0472">Membrane</keyword>
<proteinExistence type="inferred from homology"/>
<dbReference type="KEGG" id="lgi:LOTGIDRAFT_149249"/>
<dbReference type="Pfam" id="PF01981">
    <property type="entry name" value="PTH2"/>
    <property type="match status" value="1"/>
</dbReference>
<organism evidence="6 7">
    <name type="scientific">Lottia gigantea</name>
    <name type="common">Giant owl limpet</name>
    <dbReference type="NCBI Taxonomy" id="225164"/>
    <lineage>
        <taxon>Eukaryota</taxon>
        <taxon>Metazoa</taxon>
        <taxon>Spiralia</taxon>
        <taxon>Lophotrochozoa</taxon>
        <taxon>Mollusca</taxon>
        <taxon>Gastropoda</taxon>
        <taxon>Patellogastropoda</taxon>
        <taxon>Lottioidea</taxon>
        <taxon>Lottiidae</taxon>
        <taxon>Lottia</taxon>
    </lineage>
</organism>
<accession>V4AST9</accession>
<dbReference type="NCBIfam" id="NF003314">
    <property type="entry name" value="PRK04322.1"/>
    <property type="match status" value="1"/>
</dbReference>
<dbReference type="HOGENOM" id="CLU_073661_1_1_1"/>
<dbReference type="SUPFAM" id="SSF102462">
    <property type="entry name" value="Peptidyl-tRNA hydrolase II"/>
    <property type="match status" value="1"/>
</dbReference>
<protein>
    <recommendedName>
        <fullName evidence="1">peptidyl-tRNA hydrolase</fullName>
        <ecNumber evidence="1">3.1.1.29</ecNumber>
    </recommendedName>
</protein>
<evidence type="ECO:0000256" key="3">
    <source>
        <dbReference type="ARBA" id="ARBA00038050"/>
    </source>
</evidence>
<dbReference type="PANTHER" id="PTHR12649">
    <property type="entry name" value="PEPTIDYL-TRNA HYDROLASE 2"/>
    <property type="match status" value="1"/>
</dbReference>
<dbReference type="Proteomes" id="UP000030746">
    <property type="component" value="Unassembled WGS sequence"/>
</dbReference>
<evidence type="ECO:0000256" key="1">
    <source>
        <dbReference type="ARBA" id="ARBA00013260"/>
    </source>
</evidence>
<gene>
    <name evidence="6" type="ORF">LOTGIDRAFT_149249</name>
</gene>
<dbReference type="PANTHER" id="PTHR12649:SF11">
    <property type="entry name" value="PEPTIDYL-TRNA HYDROLASE 2, MITOCHONDRIAL"/>
    <property type="match status" value="1"/>
</dbReference>
<dbReference type="OrthoDB" id="1733656at2759"/>
<evidence type="ECO:0000256" key="2">
    <source>
        <dbReference type="ARBA" id="ARBA00022801"/>
    </source>
</evidence>
<dbReference type="AlphaFoldDB" id="V4AST9"/>
<feature type="transmembrane region" description="Helical" evidence="5">
    <location>
        <begin position="6"/>
        <end position="24"/>
    </location>
</feature>
<dbReference type="NCBIfam" id="TIGR00283">
    <property type="entry name" value="arch_pth2"/>
    <property type="match status" value="1"/>
</dbReference>
<comment type="catalytic activity">
    <reaction evidence="4">
        <text>an N-acyl-L-alpha-aminoacyl-tRNA + H2O = an N-acyl-L-amino acid + a tRNA + H(+)</text>
        <dbReference type="Rhea" id="RHEA:54448"/>
        <dbReference type="Rhea" id="RHEA-COMP:10123"/>
        <dbReference type="Rhea" id="RHEA-COMP:13883"/>
        <dbReference type="ChEBI" id="CHEBI:15377"/>
        <dbReference type="ChEBI" id="CHEBI:15378"/>
        <dbReference type="ChEBI" id="CHEBI:59874"/>
        <dbReference type="ChEBI" id="CHEBI:78442"/>
        <dbReference type="ChEBI" id="CHEBI:138191"/>
        <dbReference type="EC" id="3.1.1.29"/>
    </reaction>
</comment>
<evidence type="ECO:0000313" key="6">
    <source>
        <dbReference type="EMBL" id="ESO97920.1"/>
    </source>
</evidence>